<dbReference type="EMBL" id="MU620897">
    <property type="protein sequence ID" value="KAI8583164.1"/>
    <property type="molecule type" value="Genomic_DNA"/>
</dbReference>
<sequence length="127" mass="14753">MLHQFINGLNPKLLRQAVRSERVTNLNAAMGIAIVWNASCSLMLRRKRRCFTTFWSQRSLKGSLWTTLALCQHQFAAINTYLVAPEYFTKWLIVKAVEKADQEITARFQSARCLKLWKSKPRPQRAN</sequence>
<keyword evidence="2" id="KW-1185">Reference proteome</keyword>
<gene>
    <name evidence="1" type="ORF">K450DRAFT_224506</name>
</gene>
<protein>
    <submittedName>
        <fullName evidence="1">Uncharacterized protein</fullName>
    </submittedName>
</protein>
<accession>A0AAD5EGM4</accession>
<proteinExistence type="predicted"/>
<dbReference type="AlphaFoldDB" id="A0AAD5EGM4"/>
<name>A0AAD5EGM4_UMBRA</name>
<organism evidence="1 2">
    <name type="scientific">Umbelopsis ramanniana AG</name>
    <dbReference type="NCBI Taxonomy" id="1314678"/>
    <lineage>
        <taxon>Eukaryota</taxon>
        <taxon>Fungi</taxon>
        <taxon>Fungi incertae sedis</taxon>
        <taxon>Mucoromycota</taxon>
        <taxon>Mucoromycotina</taxon>
        <taxon>Umbelopsidomycetes</taxon>
        <taxon>Umbelopsidales</taxon>
        <taxon>Umbelopsidaceae</taxon>
        <taxon>Umbelopsis</taxon>
    </lineage>
</organism>
<dbReference type="Proteomes" id="UP001206595">
    <property type="component" value="Unassembled WGS sequence"/>
</dbReference>
<dbReference type="GeneID" id="75911579"/>
<evidence type="ECO:0000313" key="2">
    <source>
        <dbReference type="Proteomes" id="UP001206595"/>
    </source>
</evidence>
<evidence type="ECO:0000313" key="1">
    <source>
        <dbReference type="EMBL" id="KAI8583164.1"/>
    </source>
</evidence>
<comment type="caution">
    <text evidence="1">The sequence shown here is derived from an EMBL/GenBank/DDBJ whole genome shotgun (WGS) entry which is preliminary data.</text>
</comment>
<reference evidence="1" key="2">
    <citation type="journal article" date="2022" name="Proc. Natl. Acad. Sci. U.S.A.">
        <title>Diploid-dominant life cycles characterize the early evolution of Fungi.</title>
        <authorList>
            <person name="Amses K.R."/>
            <person name="Simmons D.R."/>
            <person name="Longcore J.E."/>
            <person name="Mondo S.J."/>
            <person name="Seto K."/>
            <person name="Jeronimo G.H."/>
            <person name="Bonds A.E."/>
            <person name="Quandt C.A."/>
            <person name="Davis W.J."/>
            <person name="Chang Y."/>
            <person name="Federici B.A."/>
            <person name="Kuo A."/>
            <person name="LaButti K."/>
            <person name="Pangilinan J."/>
            <person name="Andreopoulos W."/>
            <person name="Tritt A."/>
            <person name="Riley R."/>
            <person name="Hundley H."/>
            <person name="Johnson J."/>
            <person name="Lipzen A."/>
            <person name="Barry K."/>
            <person name="Lang B.F."/>
            <person name="Cuomo C.A."/>
            <person name="Buchler N.E."/>
            <person name="Grigoriev I.V."/>
            <person name="Spatafora J.W."/>
            <person name="Stajich J.E."/>
            <person name="James T.Y."/>
        </authorList>
    </citation>
    <scope>NUCLEOTIDE SEQUENCE</scope>
    <source>
        <strain evidence="1">AG</strain>
    </source>
</reference>
<dbReference type="RefSeq" id="XP_051448168.1">
    <property type="nucleotide sequence ID" value="XM_051586231.1"/>
</dbReference>
<reference evidence="1" key="1">
    <citation type="submission" date="2021-06" db="EMBL/GenBank/DDBJ databases">
        <authorList>
            <consortium name="DOE Joint Genome Institute"/>
            <person name="Mondo S.J."/>
            <person name="Amses K.R."/>
            <person name="Simmons D.R."/>
            <person name="Longcore J.E."/>
            <person name="Seto K."/>
            <person name="Alves G.H."/>
            <person name="Bonds A.E."/>
            <person name="Quandt C.A."/>
            <person name="Davis W.J."/>
            <person name="Chang Y."/>
            <person name="Letcher P.M."/>
            <person name="Powell M.J."/>
            <person name="Kuo A."/>
            <person name="Labutti K."/>
            <person name="Pangilinan J."/>
            <person name="Andreopoulos W."/>
            <person name="Tritt A."/>
            <person name="Riley R."/>
            <person name="Hundley H."/>
            <person name="Johnson J."/>
            <person name="Lipzen A."/>
            <person name="Barry K."/>
            <person name="Berbee M.L."/>
            <person name="Buchler N.E."/>
            <person name="Grigoriev I.V."/>
            <person name="Spatafora J.W."/>
            <person name="Stajich J.E."/>
            <person name="James T.Y."/>
        </authorList>
    </citation>
    <scope>NUCLEOTIDE SEQUENCE</scope>
    <source>
        <strain evidence="1">AG</strain>
    </source>
</reference>